<dbReference type="InterPro" id="IPR036909">
    <property type="entry name" value="Cyt_c-like_dom_sf"/>
</dbReference>
<evidence type="ECO:0000313" key="8">
    <source>
        <dbReference type="Proteomes" id="UP000318384"/>
    </source>
</evidence>
<keyword evidence="3 4" id="KW-0408">Iron</keyword>
<dbReference type="NCBIfam" id="TIGR02604">
    <property type="entry name" value="Piru_Ver_Nterm"/>
    <property type="match status" value="1"/>
</dbReference>
<name>A0A517WQD3_9PLAN</name>
<dbReference type="Gene3D" id="1.25.10.10">
    <property type="entry name" value="Leucine-rich Repeat Variant"/>
    <property type="match status" value="2"/>
</dbReference>
<dbReference type="InterPro" id="IPR013427">
    <property type="entry name" value="Haem-bd_dom_put"/>
</dbReference>
<sequence>MDSLVGRWIVVMALVLCMAEATIFAQGIPPGEAAQRMTVAEGFEVKLVASEPLVRQPVAIDFDDRGRIWVMQYLQYPNPAGLKRVKVDQHTRSKYDRVPKPPPHGPKGADRLTILEDTDGDGRMDRAKDFVNGLNLASGFAFGHGGVFVLQAPYLLFYPDRNRDDLPDSDPEVLLTGFGMDDASSVANSLTFGPDGWLYGCQGSTVTAVIRGIKFVQAIWRYHPVSKKFELFAEGGGNMWGLDFDRHGNLLASTNVGGFTMLHMVQGGYYWKQFSKHGPLRNPYTFGYLEHMPHKNFRGGHVTVGGTLYQGDTFPEEMRNKYISTNLLSHEIHFHEIQPDGTSFRSEHGGELVKANDTWFAPNDLTVGPDGAVYFSDWHDKRTAHPNPDADWDRSNGRIFLLQAKGARSEKHKNLLQIPSDQLIRILDQSNEWYVRAARRELVTRGDKGIWPQLRNVLSESKNDRLTLNILWTLASMGGLDQQTALKALTHQNEHIRAWTVRLLGDEQNISPPVAEQFNRLAKSDPSAIVRSQLASTAARIPAKQGLSIAHTILLRNADGKDPYIPLLLWWAVEQHAMSAIDDIEQRFVNQSAWQNSLIREEILNRLMQRLAVEATPRTLAVCKKLIESAPSSIDEQNLLTSLDAGLAMVSRRRIRKKRLEDRVPADLKQWLAEKWNRQPSDFTLIKLNGRLGNRAVADYALKVVTNDQTEQQQRRTMFNVLRQFGDASSIAPLLPLLAPHQPAWLKQATMDVLARYDDERVGETLLKAYTDYDSNSRAYARRVLFARPEWTKRFLTGIDGGMYDPREVSLGELTSLSNSKDESIKALITKHWGQINSSTAEQKITEIRRVRFNLKTTGDPKRGHGLFTKHCATCHQLFGEGKKLGPDLTTANRKDLNYLLESIINPNAFIRKEFVSSVVLTQDGRVLTGIIVKETPTQIVLADNKNKESTVRREDIEEIHNASVSLMPEDVLKPLKDQELRDLFSYLQSEGTNKH</sequence>
<dbReference type="RefSeq" id="WP_232098825.1">
    <property type="nucleotide sequence ID" value="NZ_CP037422.1"/>
</dbReference>
<evidence type="ECO:0000256" key="4">
    <source>
        <dbReference type="PROSITE-ProRule" id="PRU00433"/>
    </source>
</evidence>
<dbReference type="PANTHER" id="PTHR33546">
    <property type="entry name" value="LARGE, MULTIFUNCTIONAL SECRETED PROTEIN-RELATED"/>
    <property type="match status" value="1"/>
</dbReference>
<dbReference type="InterPro" id="IPR011042">
    <property type="entry name" value="6-blade_b-propeller_TolB-like"/>
</dbReference>
<dbReference type="Proteomes" id="UP000318384">
    <property type="component" value="Chromosome"/>
</dbReference>
<dbReference type="InterPro" id="IPR009056">
    <property type="entry name" value="Cyt_c-like_dom"/>
</dbReference>
<dbReference type="InterPro" id="IPR011041">
    <property type="entry name" value="Quinoprot_gluc/sorb_DH_b-prop"/>
</dbReference>
<gene>
    <name evidence="7" type="ORF">V202x_08090</name>
</gene>
<dbReference type="InterPro" id="IPR016024">
    <property type="entry name" value="ARM-type_fold"/>
</dbReference>
<proteinExistence type="predicted"/>
<evidence type="ECO:0000256" key="5">
    <source>
        <dbReference type="SAM" id="MobiDB-lite"/>
    </source>
</evidence>
<reference evidence="7 8" key="1">
    <citation type="submission" date="2019-03" db="EMBL/GenBank/DDBJ databases">
        <title>Deep-cultivation of Planctomycetes and their phenomic and genomic characterization uncovers novel biology.</title>
        <authorList>
            <person name="Wiegand S."/>
            <person name="Jogler M."/>
            <person name="Boedeker C."/>
            <person name="Pinto D."/>
            <person name="Vollmers J."/>
            <person name="Rivas-Marin E."/>
            <person name="Kohn T."/>
            <person name="Peeters S.H."/>
            <person name="Heuer A."/>
            <person name="Rast P."/>
            <person name="Oberbeckmann S."/>
            <person name="Bunk B."/>
            <person name="Jeske O."/>
            <person name="Meyerdierks A."/>
            <person name="Storesund J.E."/>
            <person name="Kallscheuer N."/>
            <person name="Luecker S."/>
            <person name="Lage O.M."/>
            <person name="Pohl T."/>
            <person name="Merkel B.J."/>
            <person name="Hornburger P."/>
            <person name="Mueller R.-W."/>
            <person name="Bruemmer F."/>
            <person name="Labrenz M."/>
            <person name="Spormann A.M."/>
            <person name="Op den Camp H."/>
            <person name="Overmann J."/>
            <person name="Amann R."/>
            <person name="Jetten M.S.M."/>
            <person name="Mascher T."/>
            <person name="Medema M.H."/>
            <person name="Devos D.P."/>
            <person name="Kaster A.-K."/>
            <person name="Ovreas L."/>
            <person name="Rohde M."/>
            <person name="Galperin M.Y."/>
            <person name="Jogler C."/>
        </authorList>
    </citation>
    <scope>NUCLEOTIDE SEQUENCE [LARGE SCALE GENOMIC DNA]</scope>
    <source>
        <strain evidence="7 8">V202</strain>
    </source>
</reference>
<dbReference type="SUPFAM" id="SSF46626">
    <property type="entry name" value="Cytochrome c"/>
    <property type="match status" value="1"/>
</dbReference>
<dbReference type="SUPFAM" id="SSF48371">
    <property type="entry name" value="ARM repeat"/>
    <property type="match status" value="1"/>
</dbReference>
<dbReference type="Pfam" id="PF00034">
    <property type="entry name" value="Cytochrom_C"/>
    <property type="match status" value="1"/>
</dbReference>
<dbReference type="NCBIfam" id="TIGR02603">
    <property type="entry name" value="CxxCH_TIGR02603"/>
    <property type="match status" value="1"/>
</dbReference>
<feature type="region of interest" description="Disordered" evidence="5">
    <location>
        <begin position="91"/>
        <end position="113"/>
    </location>
</feature>
<evidence type="ECO:0000259" key="6">
    <source>
        <dbReference type="PROSITE" id="PS51007"/>
    </source>
</evidence>
<dbReference type="Gene3D" id="1.10.760.10">
    <property type="entry name" value="Cytochrome c-like domain"/>
    <property type="match status" value="1"/>
</dbReference>
<dbReference type="EMBL" id="CP037422">
    <property type="protein sequence ID" value="QDU07454.1"/>
    <property type="molecule type" value="Genomic_DNA"/>
</dbReference>
<dbReference type="SUPFAM" id="SSF50952">
    <property type="entry name" value="Soluble quinoprotein glucose dehydrogenase"/>
    <property type="match status" value="1"/>
</dbReference>
<dbReference type="InterPro" id="IPR055557">
    <property type="entry name" value="DUF7133"/>
</dbReference>
<keyword evidence="2 4" id="KW-0479">Metal-binding</keyword>
<dbReference type="InterPro" id="IPR013428">
    <property type="entry name" value="Membrane-bound_put_N"/>
</dbReference>
<keyword evidence="8" id="KW-1185">Reference proteome</keyword>
<dbReference type="InterPro" id="IPR011989">
    <property type="entry name" value="ARM-like"/>
</dbReference>
<accession>A0A517WQD3</accession>
<evidence type="ECO:0000256" key="3">
    <source>
        <dbReference type="ARBA" id="ARBA00023004"/>
    </source>
</evidence>
<evidence type="ECO:0000256" key="1">
    <source>
        <dbReference type="ARBA" id="ARBA00022617"/>
    </source>
</evidence>
<dbReference type="Pfam" id="PF23500">
    <property type="entry name" value="DUF7133"/>
    <property type="match status" value="1"/>
</dbReference>
<dbReference type="PANTHER" id="PTHR33546:SF1">
    <property type="entry name" value="LARGE, MULTIFUNCTIONAL SECRETED PROTEIN"/>
    <property type="match status" value="1"/>
</dbReference>
<dbReference type="GO" id="GO:0020037">
    <property type="term" value="F:heme binding"/>
    <property type="evidence" value="ECO:0007669"/>
    <property type="project" value="InterPro"/>
</dbReference>
<dbReference type="PROSITE" id="PS51007">
    <property type="entry name" value="CYTC"/>
    <property type="match status" value="1"/>
</dbReference>
<evidence type="ECO:0000313" key="7">
    <source>
        <dbReference type="EMBL" id="QDU07454.1"/>
    </source>
</evidence>
<dbReference type="GO" id="GO:0046872">
    <property type="term" value="F:metal ion binding"/>
    <property type="evidence" value="ECO:0007669"/>
    <property type="project" value="UniProtKB-KW"/>
</dbReference>
<keyword evidence="1 4" id="KW-0349">Heme</keyword>
<feature type="domain" description="Cytochrome c" evidence="6">
    <location>
        <begin position="859"/>
        <end position="992"/>
    </location>
</feature>
<protein>
    <submittedName>
        <fullName evidence="7">Cytochrome c</fullName>
    </submittedName>
</protein>
<organism evidence="7 8">
    <name type="scientific">Gimesia aquarii</name>
    <dbReference type="NCBI Taxonomy" id="2527964"/>
    <lineage>
        <taxon>Bacteria</taxon>
        <taxon>Pseudomonadati</taxon>
        <taxon>Planctomycetota</taxon>
        <taxon>Planctomycetia</taxon>
        <taxon>Planctomycetales</taxon>
        <taxon>Planctomycetaceae</taxon>
        <taxon>Gimesia</taxon>
    </lineage>
</organism>
<dbReference type="GO" id="GO:0009055">
    <property type="term" value="F:electron transfer activity"/>
    <property type="evidence" value="ECO:0007669"/>
    <property type="project" value="InterPro"/>
</dbReference>
<evidence type="ECO:0000256" key="2">
    <source>
        <dbReference type="ARBA" id="ARBA00022723"/>
    </source>
</evidence>
<dbReference type="Gene3D" id="2.120.10.30">
    <property type="entry name" value="TolB, C-terminal domain"/>
    <property type="match status" value="1"/>
</dbReference>
<dbReference type="AlphaFoldDB" id="A0A517WQD3"/>